<dbReference type="OrthoDB" id="9811721at2"/>
<evidence type="ECO:0000256" key="7">
    <source>
        <dbReference type="ARBA" id="ARBA00023136"/>
    </source>
</evidence>
<feature type="transmembrane region" description="Helical" evidence="8">
    <location>
        <begin position="21"/>
        <end position="38"/>
    </location>
</feature>
<evidence type="ECO:0000256" key="5">
    <source>
        <dbReference type="ARBA" id="ARBA00022692"/>
    </source>
</evidence>
<dbReference type="PANTHER" id="PTHR30472">
    <property type="entry name" value="FERRIC ENTEROBACTIN TRANSPORT SYSTEM PERMEASE PROTEIN"/>
    <property type="match status" value="1"/>
</dbReference>
<evidence type="ECO:0000313" key="10">
    <source>
        <dbReference type="Proteomes" id="UP000093044"/>
    </source>
</evidence>
<dbReference type="KEGG" id="cpor:BED41_15360"/>
<reference evidence="9" key="1">
    <citation type="submission" date="2016-08" db="EMBL/GenBank/DDBJ databases">
        <title>Complete genome of Cloacibacillus porcorum.</title>
        <authorList>
            <person name="Looft T."/>
            <person name="Bayles D.O."/>
            <person name="Alt D.P."/>
        </authorList>
    </citation>
    <scope>NUCLEOTIDE SEQUENCE [LARGE SCALE GENOMIC DNA]</scope>
    <source>
        <strain evidence="9">CL-84</strain>
    </source>
</reference>
<keyword evidence="6 8" id="KW-1133">Transmembrane helix</keyword>
<feature type="transmembrane region" description="Helical" evidence="8">
    <location>
        <begin position="248"/>
        <end position="277"/>
    </location>
</feature>
<keyword evidence="7 8" id="KW-0472">Membrane</keyword>
<proteinExistence type="inferred from homology"/>
<dbReference type="RefSeq" id="WP_066748348.1">
    <property type="nucleotide sequence ID" value="NZ_CP016757.1"/>
</dbReference>
<dbReference type="InterPro" id="IPR037294">
    <property type="entry name" value="ABC_BtuC-like"/>
</dbReference>
<dbReference type="GO" id="GO:0033214">
    <property type="term" value="P:siderophore-iron import into cell"/>
    <property type="evidence" value="ECO:0007669"/>
    <property type="project" value="TreeGrafter"/>
</dbReference>
<dbReference type="GO" id="GO:0005886">
    <property type="term" value="C:plasma membrane"/>
    <property type="evidence" value="ECO:0007669"/>
    <property type="project" value="UniProtKB-SubCell"/>
</dbReference>
<accession>A0A1B2I8P0</accession>
<dbReference type="STRING" id="1197717.BED41_15360"/>
<keyword evidence="10" id="KW-1185">Reference proteome</keyword>
<dbReference type="Proteomes" id="UP000093044">
    <property type="component" value="Chromosome"/>
</dbReference>
<dbReference type="SUPFAM" id="SSF81345">
    <property type="entry name" value="ABC transporter involved in vitamin B12 uptake, BtuC"/>
    <property type="match status" value="1"/>
</dbReference>
<dbReference type="AlphaFoldDB" id="A0A1B2I8P0"/>
<comment type="similarity">
    <text evidence="2">Belongs to the binding-protein-dependent transport system permease family. FecCD subfamily.</text>
</comment>
<feature type="transmembrane region" description="Helical" evidence="8">
    <location>
        <begin position="111"/>
        <end position="144"/>
    </location>
</feature>
<evidence type="ECO:0000256" key="2">
    <source>
        <dbReference type="ARBA" id="ARBA00007935"/>
    </source>
</evidence>
<keyword evidence="3" id="KW-0813">Transport</keyword>
<feature type="transmembrane region" description="Helical" evidence="8">
    <location>
        <begin position="314"/>
        <end position="333"/>
    </location>
</feature>
<protein>
    <submittedName>
        <fullName evidence="9">ABC transporter permease</fullName>
    </submittedName>
</protein>
<evidence type="ECO:0000256" key="1">
    <source>
        <dbReference type="ARBA" id="ARBA00004651"/>
    </source>
</evidence>
<evidence type="ECO:0000256" key="4">
    <source>
        <dbReference type="ARBA" id="ARBA00022475"/>
    </source>
</evidence>
<evidence type="ECO:0000256" key="8">
    <source>
        <dbReference type="SAM" id="Phobius"/>
    </source>
</evidence>
<keyword evidence="5 8" id="KW-0812">Transmembrane</keyword>
<evidence type="ECO:0000256" key="3">
    <source>
        <dbReference type="ARBA" id="ARBA00022448"/>
    </source>
</evidence>
<dbReference type="GO" id="GO:0022857">
    <property type="term" value="F:transmembrane transporter activity"/>
    <property type="evidence" value="ECO:0007669"/>
    <property type="project" value="InterPro"/>
</dbReference>
<keyword evidence="4" id="KW-1003">Cell membrane</keyword>
<gene>
    <name evidence="9" type="ORF">BED41_15360</name>
</gene>
<comment type="subcellular location">
    <subcellularLocation>
        <location evidence="1">Cell membrane</location>
        <topology evidence="1">Multi-pass membrane protein</topology>
    </subcellularLocation>
</comment>
<evidence type="ECO:0000313" key="9">
    <source>
        <dbReference type="EMBL" id="ANZ46358.1"/>
    </source>
</evidence>
<dbReference type="CDD" id="cd06550">
    <property type="entry name" value="TM_ABC_iron-siderophores_like"/>
    <property type="match status" value="1"/>
</dbReference>
<feature type="transmembrane region" description="Helical" evidence="8">
    <location>
        <begin position="78"/>
        <end position="99"/>
    </location>
</feature>
<sequence>MTGAAELSEHRRQLYIKRLRLAALLCLLLLAAALWRLGAGEWDIPAARVAALLNPFLDEASRTTPEALVIRSVRLPRFLAAVGTGGLLAVAGAVLQGLLTNPLAEPYTLGIAAGAAFGGALGFFFGSFAVTPMAFAGAMAALWLVSLIAARSGGGAAYIVLAGIITNAILSAGVTFLKAIADDRLSAIVLWLMGSLSGASPLSALSVWGAALILFIPAFIYARQIDAVSLSEGQGALLGIDEKKLRGLLLALSSLATAAAVSFFGIIGFVGLVVPHLMRTFTGPATRPLLIFSFLGGGLLLALADGAAQNLGELPVGVITALIGGPFFCWILMGRRRGA</sequence>
<dbReference type="Gene3D" id="1.10.3470.10">
    <property type="entry name" value="ABC transporter involved in vitamin B12 uptake, BtuC"/>
    <property type="match status" value="1"/>
</dbReference>
<dbReference type="GeneID" id="83059224"/>
<dbReference type="InterPro" id="IPR000522">
    <property type="entry name" value="ABC_transptr_permease_BtuC"/>
</dbReference>
<organism evidence="9 10">
    <name type="scientific">Cloacibacillus porcorum</name>
    <dbReference type="NCBI Taxonomy" id="1197717"/>
    <lineage>
        <taxon>Bacteria</taxon>
        <taxon>Thermotogati</taxon>
        <taxon>Synergistota</taxon>
        <taxon>Synergistia</taxon>
        <taxon>Synergistales</taxon>
        <taxon>Synergistaceae</taxon>
        <taxon>Cloacibacillus</taxon>
    </lineage>
</organism>
<dbReference type="PANTHER" id="PTHR30472:SF25">
    <property type="entry name" value="ABC TRANSPORTER PERMEASE PROTEIN MJ0876-RELATED"/>
    <property type="match status" value="1"/>
</dbReference>
<feature type="transmembrane region" description="Helical" evidence="8">
    <location>
        <begin position="156"/>
        <end position="177"/>
    </location>
</feature>
<name>A0A1B2I8P0_9BACT</name>
<dbReference type="EMBL" id="CP016757">
    <property type="protein sequence ID" value="ANZ46358.1"/>
    <property type="molecule type" value="Genomic_DNA"/>
</dbReference>
<feature type="transmembrane region" description="Helical" evidence="8">
    <location>
        <begin position="189"/>
        <end position="222"/>
    </location>
</feature>
<evidence type="ECO:0000256" key="6">
    <source>
        <dbReference type="ARBA" id="ARBA00022989"/>
    </source>
</evidence>
<dbReference type="Pfam" id="PF01032">
    <property type="entry name" value="FecCD"/>
    <property type="match status" value="1"/>
</dbReference>
<feature type="transmembrane region" description="Helical" evidence="8">
    <location>
        <begin position="289"/>
        <end position="308"/>
    </location>
</feature>